<dbReference type="GO" id="GO:0006355">
    <property type="term" value="P:regulation of DNA-templated transcription"/>
    <property type="evidence" value="ECO:0007669"/>
    <property type="project" value="InterPro"/>
</dbReference>
<sequence length="93" mass="10374">MQLETLQTATHEVHMSVMSLRLPDEMADTLAHLAKATGRSKSFLALNALREYLTREAWQIAEIQRAIEEADAGEFASEEDVKAVMNKWANNAG</sequence>
<reference evidence="2 3" key="1">
    <citation type="submission" date="2018-08" db="EMBL/GenBank/DDBJ databases">
        <title>Recombination of ecologically and evolutionarily significant loci maintains genetic cohesion in the Pseudomonas syringae species complex.</title>
        <authorList>
            <person name="Dillon M."/>
            <person name="Thakur S."/>
            <person name="Almeida R.N.D."/>
            <person name="Weir B.S."/>
            <person name="Guttman D.S."/>
        </authorList>
    </citation>
    <scope>NUCLEOTIDE SEQUENCE [LARGE SCALE GENOMIC DNA]</scope>
    <source>
        <strain evidence="2 3">ICMP 3934</strain>
    </source>
</reference>
<dbReference type="CDD" id="cd22233">
    <property type="entry name" value="RHH_CopAso-like"/>
    <property type="match status" value="1"/>
</dbReference>
<name>A0A3M5NB15_PSESX</name>
<dbReference type="EMBL" id="RBTL01000137">
    <property type="protein sequence ID" value="RMT69142.1"/>
    <property type="molecule type" value="Genomic_DNA"/>
</dbReference>
<dbReference type="Proteomes" id="UP000282636">
    <property type="component" value="Unassembled WGS sequence"/>
</dbReference>
<dbReference type="AlphaFoldDB" id="A0A3M5NB15"/>
<evidence type="ECO:0000313" key="3">
    <source>
        <dbReference type="Proteomes" id="UP000282636"/>
    </source>
</evidence>
<protein>
    <submittedName>
        <fullName evidence="2">Prevent host death protein, Phd antitoxin</fullName>
    </submittedName>
</protein>
<dbReference type="InterPro" id="IPR002145">
    <property type="entry name" value="CopG"/>
</dbReference>
<proteinExistence type="predicted"/>
<dbReference type="InterPro" id="IPR052991">
    <property type="entry name" value="Non-func_TypeII_TA_Antitoxin"/>
</dbReference>
<organism evidence="2 3">
    <name type="scientific">Pseudomonas syringae pv. theae</name>
    <dbReference type="NCBI Taxonomy" id="103985"/>
    <lineage>
        <taxon>Bacteria</taxon>
        <taxon>Pseudomonadati</taxon>
        <taxon>Pseudomonadota</taxon>
        <taxon>Gammaproteobacteria</taxon>
        <taxon>Pseudomonadales</taxon>
        <taxon>Pseudomonadaceae</taxon>
        <taxon>Pseudomonas</taxon>
        <taxon>Pseudomonas syringae</taxon>
    </lineage>
</organism>
<evidence type="ECO:0000259" key="1">
    <source>
        <dbReference type="Pfam" id="PF01402"/>
    </source>
</evidence>
<comment type="caution">
    <text evidence="2">The sequence shown here is derived from an EMBL/GenBank/DDBJ whole genome shotgun (WGS) entry which is preliminary data.</text>
</comment>
<dbReference type="InterPro" id="IPR010985">
    <property type="entry name" value="Ribbon_hlx_hlx"/>
</dbReference>
<gene>
    <name evidence="2" type="ORF">ALP44_100319</name>
</gene>
<evidence type="ECO:0000313" key="2">
    <source>
        <dbReference type="EMBL" id="RMT69142.1"/>
    </source>
</evidence>
<dbReference type="PANTHER" id="PTHR40688:SF2">
    <property type="entry name" value="RIBBON-HELIX-HELIX PROTEIN COPG DOMAIN-CONTAINING PROTEIN"/>
    <property type="match status" value="1"/>
</dbReference>
<dbReference type="SUPFAM" id="SSF47598">
    <property type="entry name" value="Ribbon-helix-helix"/>
    <property type="match status" value="1"/>
</dbReference>
<feature type="domain" description="Ribbon-helix-helix protein CopG" evidence="1">
    <location>
        <begin position="19"/>
        <end position="56"/>
    </location>
</feature>
<dbReference type="Pfam" id="PF01402">
    <property type="entry name" value="RHH_1"/>
    <property type="match status" value="1"/>
</dbReference>
<dbReference type="PANTHER" id="PTHR40688">
    <property type="match status" value="1"/>
</dbReference>
<accession>A0A3M5NB15</accession>